<proteinExistence type="predicted"/>
<dbReference type="HOGENOM" id="CLU_1396389_0_0_1"/>
<organism evidence="1">
    <name type="scientific">Fusarium oxysporum f. sp. conglutinans race 2 54008</name>
    <dbReference type="NCBI Taxonomy" id="1089457"/>
    <lineage>
        <taxon>Eukaryota</taxon>
        <taxon>Fungi</taxon>
        <taxon>Dikarya</taxon>
        <taxon>Ascomycota</taxon>
        <taxon>Pezizomycotina</taxon>
        <taxon>Sordariomycetes</taxon>
        <taxon>Hypocreomycetidae</taxon>
        <taxon>Hypocreales</taxon>
        <taxon>Nectriaceae</taxon>
        <taxon>Fusarium</taxon>
        <taxon>Fusarium oxysporum species complex</taxon>
    </lineage>
</organism>
<accession>X0GN54</accession>
<reference evidence="1" key="1">
    <citation type="submission" date="2011-11" db="EMBL/GenBank/DDBJ databases">
        <title>The Genome Sequence of Fusarium oxysporum PHW808.</title>
        <authorList>
            <consortium name="The Broad Institute Genome Sequencing Platform"/>
            <person name="Ma L.-J."/>
            <person name="Gale L.R."/>
            <person name="Schwartz D.C."/>
            <person name="Zhou S."/>
            <person name="Corby-Kistler H."/>
            <person name="Young S.K."/>
            <person name="Zeng Q."/>
            <person name="Gargeya S."/>
            <person name="Fitzgerald M."/>
            <person name="Haas B."/>
            <person name="Abouelleil A."/>
            <person name="Alvarado L."/>
            <person name="Arachchi H.M."/>
            <person name="Berlin A."/>
            <person name="Brown A."/>
            <person name="Chapman S.B."/>
            <person name="Chen Z."/>
            <person name="Dunbar C."/>
            <person name="Freedman E."/>
            <person name="Gearin G."/>
            <person name="Goldberg J."/>
            <person name="Griggs A."/>
            <person name="Gujja S."/>
            <person name="Heiman D."/>
            <person name="Howarth C."/>
            <person name="Larson L."/>
            <person name="Lui A."/>
            <person name="MacDonald P.J.P."/>
            <person name="Montmayeur A."/>
            <person name="Murphy C."/>
            <person name="Neiman D."/>
            <person name="Pearson M."/>
            <person name="Priest M."/>
            <person name="Roberts A."/>
            <person name="Saif S."/>
            <person name="Shea T."/>
            <person name="Shenoy N."/>
            <person name="Sisk P."/>
            <person name="Stolte C."/>
            <person name="Sykes S."/>
            <person name="Wortman J."/>
            <person name="Nusbaum C."/>
            <person name="Birren B."/>
        </authorList>
    </citation>
    <scope>NUCLEOTIDE SEQUENCE [LARGE SCALE GENOMIC DNA]</scope>
    <source>
        <strain evidence="1">54008</strain>
    </source>
</reference>
<evidence type="ECO:0000313" key="1">
    <source>
        <dbReference type="EMBL" id="EXL64723.1"/>
    </source>
</evidence>
<dbReference type="AlphaFoldDB" id="X0GN54"/>
<dbReference type="Proteomes" id="UP000030676">
    <property type="component" value="Unassembled WGS sequence"/>
</dbReference>
<reference evidence="1" key="2">
    <citation type="submission" date="2014-03" db="EMBL/GenBank/DDBJ databases">
        <title>The Genome Annotation of Fusarium oxysporum PHW808.</title>
        <authorList>
            <consortium name="The Broad Institute Genomics Platform"/>
            <person name="Ma L.-J."/>
            <person name="Corby-Kistler H."/>
            <person name="Broz K."/>
            <person name="Gale L.R."/>
            <person name="Jonkers W."/>
            <person name="O'Donnell K."/>
            <person name="Ploetz R."/>
            <person name="Steinberg C."/>
            <person name="Schwartz D.C."/>
            <person name="VanEtten H."/>
            <person name="Zhou S."/>
            <person name="Young S.K."/>
            <person name="Zeng Q."/>
            <person name="Gargeya S."/>
            <person name="Fitzgerald M."/>
            <person name="Abouelleil A."/>
            <person name="Alvarado L."/>
            <person name="Chapman S.B."/>
            <person name="Gainer-Dewar J."/>
            <person name="Goldberg J."/>
            <person name="Griggs A."/>
            <person name="Gujja S."/>
            <person name="Hansen M."/>
            <person name="Howarth C."/>
            <person name="Imamovic A."/>
            <person name="Ireland A."/>
            <person name="Larimer J."/>
            <person name="McCowan C."/>
            <person name="Murphy C."/>
            <person name="Pearson M."/>
            <person name="Poon T.W."/>
            <person name="Priest M."/>
            <person name="Roberts A."/>
            <person name="Saif S."/>
            <person name="Shea T."/>
            <person name="Sykes S."/>
            <person name="Wortman J."/>
            <person name="Nusbaum C."/>
            <person name="Birren B."/>
        </authorList>
    </citation>
    <scope>NUCLEOTIDE SEQUENCE</scope>
    <source>
        <strain evidence="1">54008</strain>
    </source>
</reference>
<protein>
    <submittedName>
        <fullName evidence="1">Uncharacterized protein</fullName>
    </submittedName>
</protein>
<name>X0GN54_FUSOX</name>
<sequence length="195" mass="21978">MATINRVLDCFTSKDEKLARLLCQLVSEVIARGRASSRQETQKMLDDLIDYGVEWLLDQLSASLAIIAGMEPQPLPSAPRHIRRLIEKTRSTISTMGKAVLQIVDENRASKEYSYSSVLRYMNRYAQFKIYSPNGWDHRPIFSVAIITGAIYGAQATIHNPSFGITPLSASKIKKASPKLNNFTYTELDRIDRNP</sequence>
<gene>
    <name evidence="1" type="ORF">FOPG_19020</name>
</gene>
<dbReference type="EMBL" id="KK033930">
    <property type="protein sequence ID" value="EXL64723.1"/>
    <property type="molecule type" value="Genomic_DNA"/>
</dbReference>